<evidence type="ECO:0000313" key="7">
    <source>
        <dbReference type="EMBL" id="BCE78337.1"/>
    </source>
</evidence>
<organism evidence="2">
    <name type="scientific">Bradyrhizobium diazoefficiens</name>
    <dbReference type="NCBI Taxonomy" id="1355477"/>
    <lineage>
        <taxon>Bacteria</taxon>
        <taxon>Pseudomonadati</taxon>
        <taxon>Pseudomonadota</taxon>
        <taxon>Alphaproteobacteria</taxon>
        <taxon>Hyphomicrobiales</taxon>
        <taxon>Nitrobacteraceae</taxon>
        <taxon>Bradyrhizobium</taxon>
    </lineage>
</organism>
<reference evidence="5" key="6">
    <citation type="submission" date="2020-05" db="EMBL/GenBank/DDBJ databases">
        <title>Complete genome sequence of Bradyrhizobium diazoefficiens XF5 isolated from soybean nodule.</title>
        <authorList>
            <person name="Noda R."/>
            <person name="Kakizaki K."/>
            <person name="Minamisawa K."/>
        </authorList>
    </citation>
    <scope>NUCLEOTIDE SEQUENCE</scope>
    <source>
        <strain evidence="5">XF5</strain>
    </source>
</reference>
<evidence type="ECO:0000313" key="9">
    <source>
        <dbReference type="EMBL" id="BCE95740.1"/>
    </source>
</evidence>
<dbReference type="EMBL" id="AP023099">
    <property type="protein sequence ID" value="BCE95740.1"/>
    <property type="molecule type" value="Genomic_DNA"/>
</dbReference>
<evidence type="ECO:0000313" key="5">
    <source>
        <dbReference type="EMBL" id="BCE60972.1"/>
    </source>
</evidence>
<evidence type="ECO:0000313" key="3">
    <source>
        <dbReference type="EMBL" id="BCE43415.1"/>
    </source>
</evidence>
<dbReference type="EMBL" id="AP023093">
    <property type="protein sequence ID" value="BCE43415.1"/>
    <property type="molecule type" value="Genomic_DNA"/>
</dbReference>
<reference evidence="8" key="9">
    <citation type="submission" date="2020-05" db="EMBL/GenBank/DDBJ databases">
        <title>Complete genome sequence of Bradyrhizobium diazoefficiens XF9 isolated from soybean nodule.</title>
        <authorList>
            <person name="Noda R."/>
            <person name="Kakizaki K."/>
            <person name="Minamisawa K."/>
        </authorList>
    </citation>
    <scope>NUCLEOTIDE SEQUENCE</scope>
    <source>
        <strain evidence="8">XF9</strain>
    </source>
</reference>
<accession>A0A809Y7S1</accession>
<evidence type="ECO:0000313" key="8">
    <source>
        <dbReference type="EMBL" id="BCE86964.1"/>
    </source>
</evidence>
<evidence type="ECO:0000313" key="1">
    <source>
        <dbReference type="EMBL" id="BCE25990.1"/>
    </source>
</evidence>
<reference evidence="6" key="7">
    <citation type="submission" date="2020-05" db="EMBL/GenBank/DDBJ databases">
        <title>Complete genome sequence of Bradyrhizobium diazoefficiens XF6 isolated from soybean nodule.</title>
        <authorList>
            <person name="Noda R."/>
            <person name="Kakizaki K."/>
            <person name="Minamisawa K."/>
        </authorList>
    </citation>
    <scope>NUCLEOTIDE SEQUENCE</scope>
    <source>
        <strain evidence="6">XF6</strain>
    </source>
</reference>
<dbReference type="EMBL" id="AP023095">
    <property type="protein sequence ID" value="BCE60972.1"/>
    <property type="molecule type" value="Genomic_DNA"/>
</dbReference>
<dbReference type="AlphaFoldDB" id="A0A809Y7S1"/>
<proteinExistence type="predicted"/>
<sequence>MRRISLAGLSGRVLSDWRGQRKVGVGSYPPGEGKIERYFCATTAASVTASQLKIITVPPVGAA</sequence>
<gene>
    <name evidence="9" type="ORF">XF10B_85380</name>
    <name evidence="1" type="ORF">XF1B_86710</name>
    <name evidence="2" type="ORF">XF2B_84990</name>
    <name evidence="3" type="ORF">XF3B_84460</name>
    <name evidence="4" type="ORF">XF4B_85960</name>
    <name evidence="5" type="ORF">XF5B_84840</name>
    <name evidence="6" type="ORF">XF6B_84540</name>
    <name evidence="7" type="ORF">XF8B_84480</name>
    <name evidence="8" type="ORF">XF9B_83850</name>
</gene>
<reference evidence="2" key="3">
    <citation type="submission" date="2020-05" db="EMBL/GenBank/DDBJ databases">
        <title>Complete genome sequence of Bradyrhizobium diazoefficiens XF2 isolated from soybean nodule.</title>
        <authorList>
            <person name="Noda R."/>
            <person name="Kakizaki K."/>
            <person name="Minamisawa K."/>
        </authorList>
    </citation>
    <scope>NUCLEOTIDE SEQUENCE</scope>
    <source>
        <strain evidence="2">XF2</strain>
    </source>
</reference>
<evidence type="ECO:0000313" key="6">
    <source>
        <dbReference type="EMBL" id="BCE69655.1"/>
    </source>
</evidence>
<protein>
    <submittedName>
        <fullName evidence="2">Uncharacterized protein</fullName>
    </submittedName>
</protein>
<dbReference type="EMBL" id="AP023097">
    <property type="protein sequence ID" value="BCE78337.1"/>
    <property type="molecule type" value="Genomic_DNA"/>
</dbReference>
<evidence type="ECO:0000313" key="2">
    <source>
        <dbReference type="EMBL" id="BCE34730.1"/>
    </source>
</evidence>
<reference evidence="7" key="8">
    <citation type="submission" date="2020-05" db="EMBL/GenBank/DDBJ databases">
        <title>Complete genome sequence of Bradyrhizobium diazoefficiens XF8 isolated from soybean nodule.</title>
        <authorList>
            <person name="Noda R."/>
            <person name="Kakizaki K."/>
            <person name="Minamisawa K."/>
        </authorList>
    </citation>
    <scope>NUCLEOTIDE SEQUENCE</scope>
    <source>
        <strain evidence="7">XF8</strain>
    </source>
</reference>
<dbReference type="EMBL" id="AP023096">
    <property type="protein sequence ID" value="BCE69655.1"/>
    <property type="molecule type" value="Genomic_DNA"/>
</dbReference>
<reference evidence="9" key="2">
    <citation type="submission" date="2020-05" db="EMBL/GenBank/DDBJ databases">
        <title>Complete genome sequence of Bradyrhizobium diazoefficiens XF10 isolated from soybean nodule.</title>
        <authorList>
            <person name="Noda R."/>
            <person name="Kakizaki K."/>
            <person name="Minamisawa K."/>
        </authorList>
    </citation>
    <scope>NUCLEOTIDE SEQUENCE</scope>
    <source>
        <strain evidence="9">XF10</strain>
    </source>
</reference>
<evidence type="ECO:0000313" key="4">
    <source>
        <dbReference type="EMBL" id="BCE52247.1"/>
    </source>
</evidence>
<dbReference type="EMBL" id="AP023092">
    <property type="protein sequence ID" value="BCE34730.1"/>
    <property type="molecule type" value="Genomic_DNA"/>
</dbReference>
<reference evidence="3" key="4">
    <citation type="submission" date="2020-05" db="EMBL/GenBank/DDBJ databases">
        <title>Complete genome sequence of Bradyrhizobium diazoefficiens XF3 isolated from soybean nodule.</title>
        <authorList>
            <person name="Noda R."/>
            <person name="Kakizaki K."/>
            <person name="Minamisawa K."/>
        </authorList>
    </citation>
    <scope>NUCLEOTIDE SEQUENCE</scope>
    <source>
        <strain evidence="3">XF3</strain>
    </source>
</reference>
<reference evidence="4" key="5">
    <citation type="submission" date="2020-05" db="EMBL/GenBank/DDBJ databases">
        <title>Complete genome sequence of Bradyrhizobium diazoefficiens XF4 isolated from soybean nodule.</title>
        <authorList>
            <person name="Noda R."/>
            <person name="Kakizaki K."/>
            <person name="Minamisawa K."/>
        </authorList>
    </citation>
    <scope>NUCLEOTIDE SEQUENCE</scope>
    <source>
        <strain evidence="4">XF4</strain>
    </source>
</reference>
<name>A0A809Y7S1_9BRAD</name>
<dbReference type="EMBL" id="AP023094">
    <property type="protein sequence ID" value="BCE52247.1"/>
    <property type="molecule type" value="Genomic_DNA"/>
</dbReference>
<reference evidence="1" key="1">
    <citation type="submission" date="2020-05" db="EMBL/GenBank/DDBJ databases">
        <title>Complete genome sequence of Bradyrhizobium diazoefficiens XF1 isolated from soybean nodule.</title>
        <authorList>
            <person name="Noda R."/>
            <person name="Kakizaki K."/>
            <person name="Minamisawa K."/>
        </authorList>
    </citation>
    <scope>NUCLEOTIDE SEQUENCE</scope>
    <source>
        <strain evidence="1">XF1</strain>
    </source>
</reference>
<dbReference type="EMBL" id="AP023091">
    <property type="protein sequence ID" value="BCE25990.1"/>
    <property type="molecule type" value="Genomic_DNA"/>
</dbReference>
<dbReference type="EMBL" id="AP023098">
    <property type="protein sequence ID" value="BCE86964.1"/>
    <property type="molecule type" value="Genomic_DNA"/>
</dbReference>